<dbReference type="SUPFAM" id="SSF81321">
    <property type="entry name" value="Family A G protein-coupled receptor-like"/>
    <property type="match status" value="1"/>
</dbReference>
<proteinExistence type="inferred from homology"/>
<evidence type="ECO:0000256" key="9">
    <source>
        <dbReference type="ARBA" id="ARBA00023224"/>
    </source>
</evidence>
<dbReference type="InterPro" id="IPR000276">
    <property type="entry name" value="GPCR_Rhodpsn"/>
</dbReference>
<name>A0A7R9F8R9_9NEOP</name>
<feature type="transmembrane region" description="Helical" evidence="10">
    <location>
        <begin position="247"/>
        <end position="269"/>
    </location>
</feature>
<evidence type="ECO:0000256" key="2">
    <source>
        <dbReference type="ARBA" id="ARBA00010663"/>
    </source>
</evidence>
<gene>
    <name evidence="12" type="ORF">TBIB3V08_LOCUS10259</name>
</gene>
<feature type="transmembrane region" description="Helical" evidence="10">
    <location>
        <begin position="68"/>
        <end position="89"/>
    </location>
</feature>
<dbReference type="EMBL" id="OD569436">
    <property type="protein sequence ID" value="CAD7447963.1"/>
    <property type="molecule type" value="Genomic_DNA"/>
</dbReference>
<dbReference type="Pfam" id="PF00001">
    <property type="entry name" value="7tm_1"/>
    <property type="match status" value="2"/>
</dbReference>
<dbReference type="Gene3D" id="1.20.1070.10">
    <property type="entry name" value="Rhodopsin 7-helix transmembrane proteins"/>
    <property type="match status" value="1"/>
</dbReference>
<evidence type="ECO:0000256" key="7">
    <source>
        <dbReference type="ARBA" id="ARBA00023136"/>
    </source>
</evidence>
<evidence type="ECO:0000313" key="12">
    <source>
        <dbReference type="EMBL" id="CAD7447963.1"/>
    </source>
</evidence>
<comment type="similarity">
    <text evidence="2">Belongs to the G-protein coupled receptor 1 family.</text>
</comment>
<keyword evidence="8" id="KW-0675">Receptor</keyword>
<dbReference type="PANTHER" id="PTHR24228:SF71">
    <property type="entry name" value="PROTEIN TRAPPED IN ENDODERM-1"/>
    <property type="match status" value="1"/>
</dbReference>
<keyword evidence="4 10" id="KW-0812">Transmembrane</keyword>
<keyword evidence="6" id="KW-0297">G-protein coupled receptor</keyword>
<evidence type="ECO:0000256" key="4">
    <source>
        <dbReference type="ARBA" id="ARBA00022692"/>
    </source>
</evidence>
<keyword evidence="5 10" id="KW-1133">Transmembrane helix</keyword>
<feature type="transmembrane region" description="Helical" evidence="10">
    <location>
        <begin position="307"/>
        <end position="328"/>
    </location>
</feature>
<dbReference type="GO" id="GO:0004930">
    <property type="term" value="F:G protein-coupled receptor activity"/>
    <property type="evidence" value="ECO:0007669"/>
    <property type="project" value="UniProtKB-KW"/>
</dbReference>
<feature type="transmembrane region" description="Helical" evidence="10">
    <location>
        <begin position="31"/>
        <end position="56"/>
    </location>
</feature>
<keyword evidence="3" id="KW-1003">Cell membrane</keyword>
<evidence type="ECO:0000256" key="10">
    <source>
        <dbReference type="SAM" id="Phobius"/>
    </source>
</evidence>
<evidence type="ECO:0000256" key="5">
    <source>
        <dbReference type="ARBA" id="ARBA00022989"/>
    </source>
</evidence>
<feature type="transmembrane region" description="Helical" evidence="10">
    <location>
        <begin position="199"/>
        <end position="219"/>
    </location>
</feature>
<dbReference type="PRINTS" id="PR00237">
    <property type="entry name" value="GPCRRHODOPSN"/>
</dbReference>
<keyword evidence="7 10" id="KW-0472">Membrane</keyword>
<feature type="transmembrane region" description="Helical" evidence="10">
    <location>
        <begin position="109"/>
        <end position="127"/>
    </location>
</feature>
<feature type="transmembrane region" description="Helical" evidence="10">
    <location>
        <begin position="340"/>
        <end position="362"/>
    </location>
</feature>
<dbReference type="GO" id="GO:0005886">
    <property type="term" value="C:plasma membrane"/>
    <property type="evidence" value="ECO:0007669"/>
    <property type="project" value="UniProtKB-SubCell"/>
</dbReference>
<feature type="domain" description="G-protein coupled receptors family 1 profile" evidence="11">
    <location>
        <begin position="47"/>
        <end position="359"/>
    </location>
</feature>
<evidence type="ECO:0000256" key="3">
    <source>
        <dbReference type="ARBA" id="ARBA00022475"/>
    </source>
</evidence>
<reference evidence="12" key="1">
    <citation type="submission" date="2020-11" db="EMBL/GenBank/DDBJ databases">
        <authorList>
            <person name="Tran Van P."/>
        </authorList>
    </citation>
    <scope>NUCLEOTIDE SEQUENCE</scope>
</reference>
<dbReference type="CDD" id="cd15210">
    <property type="entry name" value="7tmA_GPR84-like"/>
    <property type="match status" value="1"/>
</dbReference>
<dbReference type="InterPro" id="IPR017452">
    <property type="entry name" value="GPCR_Rhodpsn_7TM"/>
</dbReference>
<dbReference type="AlphaFoldDB" id="A0A7R9F8R9"/>
<evidence type="ECO:0000256" key="8">
    <source>
        <dbReference type="ARBA" id="ARBA00023170"/>
    </source>
</evidence>
<evidence type="ECO:0000256" key="6">
    <source>
        <dbReference type="ARBA" id="ARBA00023040"/>
    </source>
</evidence>
<evidence type="ECO:0000259" key="11">
    <source>
        <dbReference type="PROSITE" id="PS50262"/>
    </source>
</evidence>
<keyword evidence="9" id="KW-0807">Transducer</keyword>
<protein>
    <recommendedName>
        <fullName evidence="11">G-protein coupled receptors family 1 profile domain-containing protein</fullName>
    </recommendedName>
</protein>
<comment type="subcellular location">
    <subcellularLocation>
        <location evidence="1">Cell membrane</location>
        <topology evidence="1">Multi-pass membrane protein</topology>
    </subcellularLocation>
</comment>
<organism evidence="12">
    <name type="scientific">Timema bartmani</name>
    <dbReference type="NCBI Taxonomy" id="61472"/>
    <lineage>
        <taxon>Eukaryota</taxon>
        <taxon>Metazoa</taxon>
        <taxon>Ecdysozoa</taxon>
        <taxon>Arthropoda</taxon>
        <taxon>Hexapoda</taxon>
        <taxon>Insecta</taxon>
        <taxon>Pterygota</taxon>
        <taxon>Neoptera</taxon>
        <taxon>Polyneoptera</taxon>
        <taxon>Phasmatodea</taxon>
        <taxon>Timematodea</taxon>
        <taxon>Timematoidea</taxon>
        <taxon>Timematidae</taxon>
        <taxon>Timema</taxon>
    </lineage>
</organism>
<sequence>MDSPSVVGALSKEKNISLEEMYISYPRSATILAAACAVIFSVIGVTGNLVTALALLRCRKLRKHATTAFVISLSVSDLLFSAINLPLTASRYVNEAWVLGPTLCKLFPFFFYGNVAVSLLSMVAITINRMGQYVKLELCFVDLAPAIRLIRAIAGTCQLHSNLFRLFINPPQLKQLDPDVYVLISCHLLYDNVYTSCHIGLMILFAWSFSFSMMLPPLVEVWGQLGLHPPTFSCTILNKDGSSPKKFLFLLGFVIPCIVIIASYSCIYWKVLESRKKLRSHSSVAAHKSTIIPASAQICQNREDFRLTWMMLIIFCCFLLCFLPLMLVNVIDDEVNLPTLHVLASVLAWASSVINPFIYAGSNKQYRTAYKKLFCNYKDHPELFIEKQHRVLLSVRAIRITDYANGLGIGKVEFRRSESAIAWRESGKPFRKIHPQFTRPRFGPQTLRPQSSSGGTIVCFKFHQVNH</sequence>
<accession>A0A7R9F8R9</accession>
<dbReference type="PROSITE" id="PS50262">
    <property type="entry name" value="G_PROTEIN_RECEP_F1_2"/>
    <property type="match status" value="1"/>
</dbReference>
<dbReference type="PANTHER" id="PTHR24228">
    <property type="entry name" value="B2 BRADYKININ RECEPTOR/ANGIOTENSIN II RECEPTOR"/>
    <property type="match status" value="1"/>
</dbReference>
<evidence type="ECO:0000256" key="1">
    <source>
        <dbReference type="ARBA" id="ARBA00004651"/>
    </source>
</evidence>